<proteinExistence type="predicted"/>
<comment type="caution">
    <text evidence="5">The sequence shown here is derived from an EMBL/GenBank/DDBJ whole genome shotgun (WGS) entry which is preliminary data.</text>
</comment>
<feature type="region of interest" description="Disordered" evidence="3">
    <location>
        <begin position="593"/>
        <end position="615"/>
    </location>
</feature>
<dbReference type="SMART" id="SM00558">
    <property type="entry name" value="JmjC"/>
    <property type="match status" value="1"/>
</dbReference>
<dbReference type="GO" id="GO:0046872">
    <property type="term" value="F:metal ion binding"/>
    <property type="evidence" value="ECO:0007669"/>
    <property type="project" value="UniProtKB-KW"/>
</dbReference>
<keyword evidence="2" id="KW-0408">Iron</keyword>
<feature type="region of interest" description="Disordered" evidence="3">
    <location>
        <begin position="786"/>
        <end position="805"/>
    </location>
</feature>
<dbReference type="PROSITE" id="PS51184">
    <property type="entry name" value="JMJC"/>
    <property type="match status" value="1"/>
</dbReference>
<dbReference type="GO" id="GO:0034647">
    <property type="term" value="F:histone H3K4me/H3K4me2/H3K4me3 demethylase activity"/>
    <property type="evidence" value="ECO:0007669"/>
    <property type="project" value="TreeGrafter"/>
</dbReference>
<evidence type="ECO:0000256" key="1">
    <source>
        <dbReference type="ARBA" id="ARBA00022723"/>
    </source>
</evidence>
<feature type="region of interest" description="Disordered" evidence="3">
    <location>
        <begin position="1192"/>
        <end position="1245"/>
    </location>
</feature>
<dbReference type="Pfam" id="PF00856">
    <property type="entry name" value="SET"/>
    <property type="match status" value="1"/>
</dbReference>
<organism evidence="5 6">
    <name type="scientific">Podospora didyma</name>
    <dbReference type="NCBI Taxonomy" id="330526"/>
    <lineage>
        <taxon>Eukaryota</taxon>
        <taxon>Fungi</taxon>
        <taxon>Dikarya</taxon>
        <taxon>Ascomycota</taxon>
        <taxon>Pezizomycotina</taxon>
        <taxon>Sordariomycetes</taxon>
        <taxon>Sordariomycetidae</taxon>
        <taxon>Sordariales</taxon>
        <taxon>Podosporaceae</taxon>
        <taxon>Podospora</taxon>
    </lineage>
</organism>
<evidence type="ECO:0000256" key="2">
    <source>
        <dbReference type="ARBA" id="ARBA00023004"/>
    </source>
</evidence>
<dbReference type="Gene3D" id="2.60.120.650">
    <property type="entry name" value="Cupin"/>
    <property type="match status" value="1"/>
</dbReference>
<dbReference type="Gene3D" id="2.170.270.10">
    <property type="entry name" value="SET domain"/>
    <property type="match status" value="1"/>
</dbReference>
<evidence type="ECO:0000313" key="6">
    <source>
        <dbReference type="Proteomes" id="UP001285441"/>
    </source>
</evidence>
<evidence type="ECO:0000256" key="3">
    <source>
        <dbReference type="SAM" id="MobiDB-lite"/>
    </source>
</evidence>
<accession>A0AAE0K898</accession>
<dbReference type="Pfam" id="PF02373">
    <property type="entry name" value="JmjC"/>
    <property type="match status" value="1"/>
</dbReference>
<dbReference type="PANTHER" id="PTHR10694">
    <property type="entry name" value="LYSINE-SPECIFIC DEMETHYLASE"/>
    <property type="match status" value="1"/>
</dbReference>
<feature type="region of interest" description="Disordered" evidence="3">
    <location>
        <begin position="65"/>
        <end position="231"/>
    </location>
</feature>
<keyword evidence="6" id="KW-1185">Reference proteome</keyword>
<evidence type="ECO:0000259" key="4">
    <source>
        <dbReference type="PROSITE" id="PS51184"/>
    </source>
</evidence>
<protein>
    <recommendedName>
        <fullName evidence="4">JmjC domain-containing protein</fullName>
    </recommendedName>
</protein>
<evidence type="ECO:0000313" key="5">
    <source>
        <dbReference type="EMBL" id="KAK3371901.1"/>
    </source>
</evidence>
<feature type="compositionally biased region" description="Pro residues" evidence="3">
    <location>
        <begin position="1056"/>
        <end position="1068"/>
    </location>
</feature>
<dbReference type="Proteomes" id="UP001285441">
    <property type="component" value="Unassembled WGS sequence"/>
</dbReference>
<sequence length="1692" mass="186042">MDAWHVKVVSIDSEVRQISDALRNYINNGDTGTRKVKAPGTKAGRDLLQHLLGRLDQVSTQLGDVRDHSSNLSPPLAHGPDTPLSYSSPVANQHALHALPPDGLPEQHQRPQPDVNADTDAQAGPAASLPITPERSSPSSSSASTASESARLAQGTPQTVDQNLQHGHNHHAHPPLLNTQTAPPATSPEQIAASTAPEASPPVKAPPQNTQTAIQKAASPTSTVSRRVTESKDTSPLFDCTYLDIHLLNEDFFESCSRHPVVRDRGYFKLQVNQLPPVHVQKVSRPSRDHATSFMYKADRQGLIKVDSGKRPRFSSPRLPLPSSAKLNWSIEEQRDLWNSTAQDPPKGTMPYIIGNPLFEDVELSPGEKLKQRGRTILEGINTQYVYFNLKGKTITTMHREDAHVRSENLLRSGENKFWCFVKPAHAKLLEQKMKVAYREMRGCSQAVRHLSRHIPPARLDEWGVEYTLDYCIPGQAIVTEPGTYHQVLNLGPNYALAVNLEYLSSPDDPPNYTFCDDDCPDKFSISAEDFRIYRKPGERIEDELLDAADPASSHLTQTEEQSVANQRVGKSMHKVGKSMHKVGKSMHKVGKSMHKTAQNPIEEPDLEPSDRAASEDQVLKPLRVSIEHTEKSVLEKVSEPVSEPVLEPVLEPVAKPITEPVAEPAILPLGHAAVSVPEPIVEAVLEPIPVPELLMFSSEHAALSPAGEPQLSHFELAAPIQILPSPSCHGNTEQPESPRFSPSATDISATDNQGLVSQPARFAPVSSSPCLDSSNEELVVPQTRAAISPSEESVPPPMPSPTATSEAVLQYHSPEKLQRTSEHSKLPGLPPTPPATSPHERNLLERVVPAGTVAQLPSSLQPRLSPHSLSSLQPPIPPRPQSRDVHLVGPEVRPNPVGSHSSSQHLLCRFEPRPINDYPPQSPLPPLSAQPSHPWSAHHQPSSALQQFNSTYSSMVTAPPQAEVNPFSLPRRPSNHMELDAGFRGATPNMNARKPATPQPKRRAEKQPATKPAKKQKVVKALALALTAALAPASAQAPALTQASSPTPILAPASAPAPAPAPAPSPARKPRNVSATVRSPQRRLLPRPFEPNGHFPGTYRSNSSPHENPESCLASGHPGQVYSGPQPPPVEVLSTQRPPIYITYELAAPRIEKLGLIGGFASPHRPPIITQYEPSAPQVENPGPLMAPLHSPLTPEVGSPALHRPLTAPDVEPLTPEAESPSAQRLLSMPPVQPTPSQDELSSNQPRLNGVVSSMVSTPSRAAFLSVQEPAYVAGLEGLASRALDRSWIDSITVTPEQISSRSAFDVFADLVRQWRANPMLRPTPYGPGGGFEFVKHAEALPCESDKRFRTADDRLDLTSFLQRFSRMKLARWYENAVRLRGNFPASRDITDELLGILHWDVKWRTHLQDILREGSCWRAICRNTEALLPLLPPAPKYSSFGLLKDKVAHLHSRLGTEIVGKMFDMVNIFMESIWDDKELNDFIWEGACIEGLSLEQLIPLMGPFHLIESNIFNLDYFWPRPASWRSEWPMDPTLVAPEDNTDCDMCSERSCDCFAKHILPVPRIMEDGRRGPGVRAVGTHYMGSLLGELVGELAPIGTHREPWQWTIEFRRPDMGNEVVAEIYPLEKGNWVRKVNHNTNPSADFKMLKISGRWRQMLVAGRDIYDGEEITARFGRGHMRAQPYHVVEGLQ</sequence>
<feature type="domain" description="JmjC" evidence="4">
    <location>
        <begin position="332"/>
        <end position="520"/>
    </location>
</feature>
<feature type="compositionally biased region" description="Basic and acidic residues" evidence="3">
    <location>
        <begin position="814"/>
        <end position="826"/>
    </location>
</feature>
<feature type="compositionally biased region" description="Low complexity" evidence="3">
    <location>
        <begin position="859"/>
        <end position="874"/>
    </location>
</feature>
<feature type="compositionally biased region" description="Polar residues" evidence="3">
    <location>
        <begin position="729"/>
        <end position="751"/>
    </location>
</feature>
<dbReference type="InterPro" id="IPR003347">
    <property type="entry name" value="JmjC_dom"/>
</dbReference>
<name>A0AAE0K898_9PEZI</name>
<feature type="region of interest" description="Disordered" evidence="3">
    <location>
        <begin position="859"/>
        <end position="944"/>
    </location>
</feature>
<dbReference type="EMBL" id="JAULSW010000008">
    <property type="protein sequence ID" value="KAK3371901.1"/>
    <property type="molecule type" value="Genomic_DNA"/>
</dbReference>
<dbReference type="GO" id="GO:0005634">
    <property type="term" value="C:nucleus"/>
    <property type="evidence" value="ECO:0007669"/>
    <property type="project" value="TreeGrafter"/>
</dbReference>
<dbReference type="PANTHER" id="PTHR10694:SF33">
    <property type="entry name" value="LYSINE-SPECIFIC DEMETHYLASE 5"/>
    <property type="match status" value="1"/>
</dbReference>
<dbReference type="SUPFAM" id="SSF82199">
    <property type="entry name" value="SET domain"/>
    <property type="match status" value="1"/>
</dbReference>
<feature type="compositionally biased region" description="Polar residues" evidence="3">
    <location>
        <begin position="1236"/>
        <end position="1245"/>
    </location>
</feature>
<dbReference type="InterPro" id="IPR046341">
    <property type="entry name" value="SET_dom_sf"/>
</dbReference>
<feature type="compositionally biased region" description="Polar residues" evidence="3">
    <location>
        <begin position="155"/>
        <end position="166"/>
    </location>
</feature>
<reference evidence="5" key="1">
    <citation type="journal article" date="2023" name="Mol. Phylogenet. Evol.">
        <title>Genome-scale phylogeny and comparative genomics of the fungal order Sordariales.</title>
        <authorList>
            <person name="Hensen N."/>
            <person name="Bonometti L."/>
            <person name="Westerberg I."/>
            <person name="Brannstrom I.O."/>
            <person name="Guillou S."/>
            <person name="Cros-Aarteil S."/>
            <person name="Calhoun S."/>
            <person name="Haridas S."/>
            <person name="Kuo A."/>
            <person name="Mondo S."/>
            <person name="Pangilinan J."/>
            <person name="Riley R."/>
            <person name="LaButti K."/>
            <person name="Andreopoulos B."/>
            <person name="Lipzen A."/>
            <person name="Chen C."/>
            <person name="Yan M."/>
            <person name="Daum C."/>
            <person name="Ng V."/>
            <person name="Clum A."/>
            <person name="Steindorff A."/>
            <person name="Ohm R.A."/>
            <person name="Martin F."/>
            <person name="Silar P."/>
            <person name="Natvig D.O."/>
            <person name="Lalanne C."/>
            <person name="Gautier V."/>
            <person name="Ament-Velasquez S.L."/>
            <person name="Kruys A."/>
            <person name="Hutchinson M.I."/>
            <person name="Powell A.J."/>
            <person name="Barry K."/>
            <person name="Miller A.N."/>
            <person name="Grigoriev I.V."/>
            <person name="Debuchy R."/>
            <person name="Gladieux P."/>
            <person name="Hiltunen Thoren M."/>
            <person name="Johannesson H."/>
        </authorList>
    </citation>
    <scope>NUCLEOTIDE SEQUENCE</scope>
    <source>
        <strain evidence="5">CBS 232.78</strain>
    </source>
</reference>
<dbReference type="GO" id="GO:0000785">
    <property type="term" value="C:chromatin"/>
    <property type="evidence" value="ECO:0007669"/>
    <property type="project" value="TreeGrafter"/>
</dbReference>
<reference evidence="5" key="2">
    <citation type="submission" date="2023-06" db="EMBL/GenBank/DDBJ databases">
        <authorList>
            <consortium name="Lawrence Berkeley National Laboratory"/>
            <person name="Haridas S."/>
            <person name="Hensen N."/>
            <person name="Bonometti L."/>
            <person name="Westerberg I."/>
            <person name="Brannstrom I.O."/>
            <person name="Guillou S."/>
            <person name="Cros-Aarteil S."/>
            <person name="Calhoun S."/>
            <person name="Kuo A."/>
            <person name="Mondo S."/>
            <person name="Pangilinan J."/>
            <person name="Riley R."/>
            <person name="LaButti K."/>
            <person name="Andreopoulos B."/>
            <person name="Lipzen A."/>
            <person name="Chen C."/>
            <person name="Yanf M."/>
            <person name="Daum C."/>
            <person name="Ng V."/>
            <person name="Clum A."/>
            <person name="Steindorff A."/>
            <person name="Ohm R."/>
            <person name="Martin F."/>
            <person name="Silar P."/>
            <person name="Natvig D."/>
            <person name="Lalanne C."/>
            <person name="Gautier V."/>
            <person name="Ament-velasquez S.L."/>
            <person name="Kruys A."/>
            <person name="Hutchinson M.I."/>
            <person name="Powell A.J."/>
            <person name="Barry K."/>
            <person name="Miller A.N."/>
            <person name="Grigoriev I.V."/>
            <person name="Debuchy R."/>
            <person name="Gladieux P."/>
            <person name="Thoren M.H."/>
            <person name="Johannesson H."/>
        </authorList>
    </citation>
    <scope>NUCLEOTIDE SEQUENCE</scope>
    <source>
        <strain evidence="5">CBS 232.78</strain>
    </source>
</reference>
<gene>
    <name evidence="5" type="ORF">B0H63DRAFT_483209</name>
</gene>
<feature type="region of interest" description="Disordered" evidence="3">
    <location>
        <begin position="1049"/>
        <end position="1134"/>
    </location>
</feature>
<feature type="region of interest" description="Disordered" evidence="3">
    <location>
        <begin position="814"/>
        <end position="840"/>
    </location>
</feature>
<dbReference type="SUPFAM" id="SSF51197">
    <property type="entry name" value="Clavaminate synthase-like"/>
    <property type="match status" value="1"/>
</dbReference>
<feature type="compositionally biased region" description="Polar residues" evidence="3">
    <location>
        <begin position="207"/>
        <end position="226"/>
    </location>
</feature>
<dbReference type="GO" id="GO:0006355">
    <property type="term" value="P:regulation of DNA-templated transcription"/>
    <property type="evidence" value="ECO:0007669"/>
    <property type="project" value="TreeGrafter"/>
</dbReference>
<feature type="compositionally biased region" description="Low complexity" evidence="3">
    <location>
        <begin position="132"/>
        <end position="151"/>
    </location>
</feature>
<feature type="region of interest" description="Disordered" evidence="3">
    <location>
        <begin position="982"/>
        <end position="1017"/>
    </location>
</feature>
<feature type="region of interest" description="Disordered" evidence="3">
    <location>
        <begin position="725"/>
        <end position="751"/>
    </location>
</feature>
<keyword evidence="1" id="KW-0479">Metal-binding</keyword>
<dbReference type="InterPro" id="IPR001214">
    <property type="entry name" value="SET_dom"/>
</dbReference>
<feature type="compositionally biased region" description="Polar residues" evidence="3">
    <location>
        <begin position="177"/>
        <end position="193"/>
    </location>
</feature>